<dbReference type="CDD" id="cd00408">
    <property type="entry name" value="DHDPS-like"/>
    <property type="match status" value="1"/>
</dbReference>
<evidence type="ECO:0000256" key="4">
    <source>
        <dbReference type="PIRSR" id="PIRSR001365-2"/>
    </source>
</evidence>
<evidence type="ECO:0000256" key="1">
    <source>
        <dbReference type="ARBA" id="ARBA00023239"/>
    </source>
</evidence>
<dbReference type="InterPro" id="IPR013785">
    <property type="entry name" value="Aldolase_TIM"/>
</dbReference>
<dbReference type="Pfam" id="PF00701">
    <property type="entry name" value="DHDPS"/>
    <property type="match status" value="1"/>
</dbReference>
<dbReference type="SMART" id="SM01130">
    <property type="entry name" value="DHDPS"/>
    <property type="match status" value="1"/>
</dbReference>
<evidence type="ECO:0000256" key="3">
    <source>
        <dbReference type="PIRSR" id="PIRSR001365-1"/>
    </source>
</evidence>
<evidence type="ECO:0000313" key="5">
    <source>
        <dbReference type="EMBL" id="ACZ10323.1"/>
    </source>
</evidence>
<dbReference type="KEGG" id="str:Sterm_3485"/>
<proteinExistence type="inferred from homology"/>
<organism evidence="5 6">
    <name type="scientific">Sebaldella termitidis (strain ATCC 33386 / NCTC 11300)</name>
    <dbReference type="NCBI Taxonomy" id="526218"/>
    <lineage>
        <taxon>Bacteria</taxon>
        <taxon>Fusobacteriati</taxon>
        <taxon>Fusobacteriota</taxon>
        <taxon>Fusobacteriia</taxon>
        <taxon>Fusobacteriales</taxon>
        <taxon>Leptotrichiaceae</taxon>
        <taxon>Sebaldella</taxon>
    </lineage>
</organism>
<reference evidence="5 6" key="2">
    <citation type="journal article" date="2010" name="Stand. Genomic Sci.">
        <title>Complete genome sequence of Sebaldella termitidis type strain (NCTC 11300).</title>
        <authorList>
            <person name="Harmon-Smith M."/>
            <person name="Celia L."/>
            <person name="Chertkov O."/>
            <person name="Lapidus A."/>
            <person name="Copeland A."/>
            <person name="Glavina Del Rio T."/>
            <person name="Nolan M."/>
            <person name="Lucas S."/>
            <person name="Tice H."/>
            <person name="Cheng J.F."/>
            <person name="Han C."/>
            <person name="Detter J.C."/>
            <person name="Bruce D."/>
            <person name="Goodwin L."/>
            <person name="Pitluck S."/>
            <person name="Pati A."/>
            <person name="Liolios K."/>
            <person name="Ivanova N."/>
            <person name="Mavromatis K."/>
            <person name="Mikhailova N."/>
            <person name="Chen A."/>
            <person name="Palaniappan K."/>
            <person name="Land M."/>
            <person name="Hauser L."/>
            <person name="Chang Y.J."/>
            <person name="Jeffries C.D."/>
            <person name="Brettin T."/>
            <person name="Goker M."/>
            <person name="Beck B."/>
            <person name="Bristow J."/>
            <person name="Eisen J.A."/>
            <person name="Markowitz V."/>
            <person name="Hugenholtz P."/>
            <person name="Kyrpides N.C."/>
            <person name="Klenk H.P."/>
            <person name="Chen F."/>
        </authorList>
    </citation>
    <scope>NUCLEOTIDE SEQUENCE [LARGE SCALE GENOMIC DNA]</scope>
    <source>
        <strain evidence="6">ATCC 33386 / NCTC 11300</strain>
    </source>
</reference>
<name>D1AQR3_SEBTE</name>
<feature type="binding site" evidence="4">
    <location>
        <position position="202"/>
    </location>
    <ligand>
        <name>pyruvate</name>
        <dbReference type="ChEBI" id="CHEBI:15361"/>
    </ligand>
</feature>
<dbReference type="Gene3D" id="3.20.20.70">
    <property type="entry name" value="Aldolase class I"/>
    <property type="match status" value="1"/>
</dbReference>
<dbReference type="Proteomes" id="UP000000845">
    <property type="component" value="Chromosome"/>
</dbReference>
<dbReference type="PANTHER" id="PTHR42849:SF1">
    <property type="entry name" value="N-ACETYLNEURAMINATE LYASE"/>
    <property type="match status" value="1"/>
</dbReference>
<dbReference type="PRINTS" id="PR00146">
    <property type="entry name" value="DHPICSNTHASE"/>
</dbReference>
<dbReference type="PIRSF" id="PIRSF001365">
    <property type="entry name" value="DHDPS"/>
    <property type="match status" value="1"/>
</dbReference>
<dbReference type="RefSeq" id="WP_012862905.1">
    <property type="nucleotide sequence ID" value="NC_013517.1"/>
</dbReference>
<dbReference type="InterPro" id="IPR002220">
    <property type="entry name" value="DapA-like"/>
</dbReference>
<keyword evidence="1 2" id="KW-0456">Lyase</keyword>
<feature type="active site" description="Schiff-base intermediate with substrate" evidence="3">
    <location>
        <position position="161"/>
    </location>
</feature>
<dbReference type="eggNOG" id="COG0329">
    <property type="taxonomic scope" value="Bacteria"/>
</dbReference>
<evidence type="ECO:0000256" key="2">
    <source>
        <dbReference type="PIRNR" id="PIRNR001365"/>
    </source>
</evidence>
<dbReference type="PANTHER" id="PTHR42849">
    <property type="entry name" value="N-ACETYLNEURAMINATE LYASE"/>
    <property type="match status" value="1"/>
</dbReference>
<feature type="active site" description="Proton donor/acceptor" evidence="3">
    <location>
        <position position="131"/>
    </location>
</feature>
<dbReference type="SUPFAM" id="SSF51569">
    <property type="entry name" value="Aldolase"/>
    <property type="match status" value="1"/>
</dbReference>
<dbReference type="GO" id="GO:0005829">
    <property type="term" value="C:cytosol"/>
    <property type="evidence" value="ECO:0007669"/>
    <property type="project" value="TreeGrafter"/>
</dbReference>
<protein>
    <submittedName>
        <fullName evidence="5">Dihydrodipicolinate synthetase</fullName>
    </submittedName>
</protein>
<comment type="similarity">
    <text evidence="2">Belongs to the DapA family.</text>
</comment>
<gene>
    <name evidence="5" type="ordered locus">Sterm_3485</name>
</gene>
<dbReference type="EMBL" id="CP001739">
    <property type="protein sequence ID" value="ACZ10323.1"/>
    <property type="molecule type" value="Genomic_DNA"/>
</dbReference>
<dbReference type="STRING" id="526218.Sterm_3485"/>
<reference evidence="6" key="1">
    <citation type="submission" date="2009-09" db="EMBL/GenBank/DDBJ databases">
        <title>The complete chromosome of Sebaldella termitidis ATCC 33386.</title>
        <authorList>
            <consortium name="US DOE Joint Genome Institute (JGI-PGF)"/>
            <person name="Lucas S."/>
            <person name="Copeland A."/>
            <person name="Lapidus A."/>
            <person name="Glavina del Rio T."/>
            <person name="Dalin E."/>
            <person name="Tice H."/>
            <person name="Bruce D."/>
            <person name="Goodwin L."/>
            <person name="Pitluck S."/>
            <person name="Kyrpides N."/>
            <person name="Mavromatis K."/>
            <person name="Ivanova N."/>
            <person name="Mikhailova N."/>
            <person name="Sims D."/>
            <person name="Meincke L."/>
            <person name="Brettin T."/>
            <person name="Detter J.C."/>
            <person name="Han C."/>
            <person name="Larimer F."/>
            <person name="Land M."/>
            <person name="Hauser L."/>
            <person name="Markowitz V."/>
            <person name="Cheng J.F."/>
            <person name="Hugenholtz P."/>
            <person name="Woyke T."/>
            <person name="Wu D."/>
            <person name="Eisen J.A."/>
        </authorList>
    </citation>
    <scope>NUCLEOTIDE SEQUENCE [LARGE SCALE GENOMIC DNA]</scope>
    <source>
        <strain evidence="6">ATCC 33386 / NCTC 11300</strain>
    </source>
</reference>
<sequence length="289" mass="32780">MTKFYVASVTPFDIDNKINEKVSEELMNMHINQGADGFFIGGSSAENFLMTEEERLKSFELAGKFKDKTDLIAHIGDISTDKAIFYAEYVKKLGYKKISAVPPFYFGFGQKEIADYFYDISNAVDMPVIYYNIPINTHKEIDLNNSDTLKLLKSGAISGIKHTNFDINQIERIKNVNNNLHCFGGLEQNMLPFLSFDCDGFIGSTFNFMLPHYKKIASLYSEHNKEALTLQTKANNIMSVIWNIGLFPAIKYILTKQGIDVGTARKPFIQLTDEEKKIIDKVIAENLCN</sequence>
<dbReference type="GO" id="GO:0019262">
    <property type="term" value="P:N-acetylneuraminate catabolic process"/>
    <property type="evidence" value="ECO:0007669"/>
    <property type="project" value="TreeGrafter"/>
</dbReference>
<keyword evidence="6" id="KW-1185">Reference proteome</keyword>
<evidence type="ECO:0000313" key="6">
    <source>
        <dbReference type="Proteomes" id="UP000000845"/>
    </source>
</evidence>
<dbReference type="HOGENOM" id="CLU_049343_6_0_0"/>
<accession>D1AQR3</accession>
<dbReference type="GO" id="GO:0008747">
    <property type="term" value="F:N-acetylneuraminate lyase activity"/>
    <property type="evidence" value="ECO:0007669"/>
    <property type="project" value="TreeGrafter"/>
</dbReference>
<dbReference type="AlphaFoldDB" id="D1AQR3"/>